<feature type="transmembrane region" description="Helical" evidence="6">
    <location>
        <begin position="89"/>
        <end position="111"/>
    </location>
</feature>
<feature type="transmembrane region" description="Helical" evidence="6">
    <location>
        <begin position="118"/>
        <end position="138"/>
    </location>
</feature>
<dbReference type="Pfam" id="PF01925">
    <property type="entry name" value="TauE"/>
    <property type="match status" value="1"/>
</dbReference>
<feature type="transmembrane region" description="Helical" evidence="6">
    <location>
        <begin position="158"/>
        <end position="181"/>
    </location>
</feature>
<dbReference type="EMBL" id="JASJUT010000002">
    <property type="protein sequence ID" value="MDK2594700.1"/>
    <property type="molecule type" value="Genomic_DNA"/>
</dbReference>
<keyword evidence="6" id="KW-1003">Cell membrane</keyword>
<feature type="transmembrane region" description="Helical" evidence="6">
    <location>
        <begin position="31"/>
        <end position="51"/>
    </location>
</feature>
<keyword evidence="8" id="KW-1185">Reference proteome</keyword>
<protein>
    <recommendedName>
        <fullName evidence="6">Probable membrane transporter protein</fullName>
    </recommendedName>
</protein>
<evidence type="ECO:0000313" key="8">
    <source>
        <dbReference type="Proteomes" id="UP001231915"/>
    </source>
</evidence>
<feature type="transmembrane region" description="Helical" evidence="6">
    <location>
        <begin position="221"/>
        <end position="243"/>
    </location>
</feature>
<evidence type="ECO:0000313" key="7">
    <source>
        <dbReference type="EMBL" id="MDK2594700.1"/>
    </source>
</evidence>
<comment type="subcellular location">
    <subcellularLocation>
        <location evidence="6">Cell membrane</location>
        <topology evidence="6">Multi-pass membrane protein</topology>
    </subcellularLocation>
    <subcellularLocation>
        <location evidence="1">Membrane</location>
        <topology evidence="1">Multi-pass membrane protein</topology>
    </subcellularLocation>
</comment>
<evidence type="ECO:0000256" key="6">
    <source>
        <dbReference type="RuleBase" id="RU363041"/>
    </source>
</evidence>
<feature type="transmembrane region" description="Helical" evidence="6">
    <location>
        <begin position="188"/>
        <end position="209"/>
    </location>
</feature>
<evidence type="ECO:0000256" key="4">
    <source>
        <dbReference type="ARBA" id="ARBA00022989"/>
    </source>
</evidence>
<dbReference type="PANTHER" id="PTHR43483">
    <property type="entry name" value="MEMBRANE TRANSPORTER PROTEIN HI_0806-RELATED"/>
    <property type="match status" value="1"/>
</dbReference>
<organism evidence="7 8">
    <name type="scientific">Pseudoalteromonas obscura</name>
    <dbReference type="NCBI Taxonomy" id="3048491"/>
    <lineage>
        <taxon>Bacteria</taxon>
        <taxon>Pseudomonadati</taxon>
        <taxon>Pseudomonadota</taxon>
        <taxon>Gammaproteobacteria</taxon>
        <taxon>Alteromonadales</taxon>
        <taxon>Pseudoalteromonadaceae</taxon>
        <taxon>Pseudoalteromonas</taxon>
    </lineage>
</organism>
<dbReference type="Proteomes" id="UP001231915">
    <property type="component" value="Unassembled WGS sequence"/>
</dbReference>
<dbReference type="PANTHER" id="PTHR43483:SF3">
    <property type="entry name" value="MEMBRANE TRANSPORTER PROTEIN HI_0806-RELATED"/>
    <property type="match status" value="1"/>
</dbReference>
<reference evidence="7 8" key="1">
    <citation type="submission" date="2023-05" db="EMBL/GenBank/DDBJ databases">
        <title>Pseudoalteromonas ardens sp. nov., Pseudoalteromonas obscura sp. nov., and Pseudoalteromonas umbrosa sp. nov., isolated from the coral Montipora capitata.</title>
        <authorList>
            <person name="Thomas E.M."/>
            <person name="Smith E.M."/>
            <person name="Papke E."/>
            <person name="Shlafstein M.D."/>
            <person name="Oline D.K."/>
            <person name="Videau P."/>
            <person name="Saw J.H."/>
            <person name="Strangman W.K."/>
            <person name="Ushijima B."/>
        </authorList>
    </citation>
    <scope>NUCLEOTIDE SEQUENCE [LARGE SCALE GENOMIC DNA]</scope>
    <source>
        <strain evidence="7 8">P94</strain>
    </source>
</reference>
<keyword evidence="5 6" id="KW-0472">Membrane</keyword>
<sequence>MNIIMSINAPLVLSCALLGCVVGFLAGLLGIGGGLIIVPVLSAILISFSILPTEQVIVVAIATSLASILFTSTSSAIAHHRNGNVPWAIAPWVVSGVAIGALLSGFFTTLIPALIIKWVFLLCVILIAAKMVISSRNVEQNVTRNLPSGATITGITSIMGALSAMIGIGGGVLVVPLLNYFSIDMRKAIGCAAVSGIVIALFGSIGYIVAGSEKLTLQQGFLGYIYLPALFGIVLTSWFTAPLGAKATHYLPVATIKKVFAFILIVIAGKMLFY</sequence>
<feature type="transmembrane region" description="Helical" evidence="6">
    <location>
        <begin position="255"/>
        <end position="273"/>
    </location>
</feature>
<dbReference type="InterPro" id="IPR002781">
    <property type="entry name" value="TM_pro_TauE-like"/>
</dbReference>
<comment type="caution">
    <text evidence="7">The sequence shown here is derived from an EMBL/GenBank/DDBJ whole genome shotgun (WGS) entry which is preliminary data.</text>
</comment>
<comment type="similarity">
    <text evidence="2 6">Belongs to the 4-toluene sulfonate uptake permease (TSUP) (TC 2.A.102) family.</text>
</comment>
<evidence type="ECO:0000256" key="1">
    <source>
        <dbReference type="ARBA" id="ARBA00004141"/>
    </source>
</evidence>
<feature type="transmembrane region" description="Helical" evidence="6">
    <location>
        <begin position="56"/>
        <end position="77"/>
    </location>
</feature>
<keyword evidence="3 6" id="KW-0812">Transmembrane</keyword>
<dbReference type="RefSeq" id="WP_247687285.1">
    <property type="nucleotide sequence ID" value="NZ_JASJUT010000002.1"/>
</dbReference>
<gene>
    <name evidence="7" type="ORF">QNM18_06400</name>
</gene>
<accession>A0ABT7EI20</accession>
<name>A0ABT7EI20_9GAMM</name>
<evidence type="ECO:0000256" key="2">
    <source>
        <dbReference type="ARBA" id="ARBA00009142"/>
    </source>
</evidence>
<keyword evidence="4 6" id="KW-1133">Transmembrane helix</keyword>
<proteinExistence type="inferred from homology"/>
<evidence type="ECO:0000256" key="3">
    <source>
        <dbReference type="ARBA" id="ARBA00022692"/>
    </source>
</evidence>
<feature type="transmembrane region" description="Helical" evidence="6">
    <location>
        <begin position="7"/>
        <end position="25"/>
    </location>
</feature>
<evidence type="ECO:0000256" key="5">
    <source>
        <dbReference type="ARBA" id="ARBA00023136"/>
    </source>
</evidence>